<name>A0A1B6GQG4_9HEMI</name>
<feature type="compositionally biased region" description="Basic and acidic residues" evidence="1">
    <location>
        <begin position="130"/>
        <end position="153"/>
    </location>
</feature>
<evidence type="ECO:0000313" key="2">
    <source>
        <dbReference type="EMBL" id="JAS64593.1"/>
    </source>
</evidence>
<proteinExistence type="predicted"/>
<dbReference type="EMBL" id="GECZ01005176">
    <property type="protein sequence ID" value="JAS64593.1"/>
    <property type="molecule type" value="Transcribed_RNA"/>
</dbReference>
<sequence>HRISNEQQYWEFLKDYNDGKSTKQDFLNNEYGKINNEPVTYRPLGILPDKGNNQIQSTFQQQNQDQQSSSKTQQEISRDERLWKLTNNNNEGKYDSQPHVNGNINDQPITYTTSTLFPYTVDKTGEFRFHEKKQSRQENAESWHATSKDKQRWESINSNNGGRIVNLENNNIAHQPKLSTDRDRNIIFGNEKHNLKNQFTVNQQQSNTDISNSENFNEFSSSKLNHMSHKNQGEASASVPKLESEISNKIFNNNRNNNANVGLEFKNGFDGKNIFNTTSTISGIDKYNEDYDILTEMQRKGKKDINCTGECKKDQNLLKNFRRFKIHLRETYL</sequence>
<feature type="non-terminal residue" evidence="2">
    <location>
        <position position="1"/>
    </location>
</feature>
<gene>
    <name evidence="2" type="ORF">g.27676</name>
</gene>
<evidence type="ECO:0000256" key="1">
    <source>
        <dbReference type="SAM" id="MobiDB-lite"/>
    </source>
</evidence>
<dbReference type="AlphaFoldDB" id="A0A1B6GQG4"/>
<feature type="region of interest" description="Disordered" evidence="1">
    <location>
        <begin position="130"/>
        <end position="155"/>
    </location>
</feature>
<protein>
    <submittedName>
        <fullName evidence="2">Uncharacterized protein</fullName>
    </submittedName>
</protein>
<feature type="compositionally biased region" description="Low complexity" evidence="1">
    <location>
        <begin position="57"/>
        <end position="74"/>
    </location>
</feature>
<reference evidence="2" key="1">
    <citation type="submission" date="2015-11" db="EMBL/GenBank/DDBJ databases">
        <title>De novo transcriptome assembly of four potential Pierce s Disease insect vectors from Arizona vineyards.</title>
        <authorList>
            <person name="Tassone E.E."/>
        </authorList>
    </citation>
    <scope>NUCLEOTIDE SEQUENCE</scope>
</reference>
<feature type="region of interest" description="Disordered" evidence="1">
    <location>
        <begin position="57"/>
        <end position="80"/>
    </location>
</feature>
<organism evidence="2">
    <name type="scientific">Cuerna arida</name>
    <dbReference type="NCBI Taxonomy" id="1464854"/>
    <lineage>
        <taxon>Eukaryota</taxon>
        <taxon>Metazoa</taxon>
        <taxon>Ecdysozoa</taxon>
        <taxon>Arthropoda</taxon>
        <taxon>Hexapoda</taxon>
        <taxon>Insecta</taxon>
        <taxon>Pterygota</taxon>
        <taxon>Neoptera</taxon>
        <taxon>Paraneoptera</taxon>
        <taxon>Hemiptera</taxon>
        <taxon>Auchenorrhyncha</taxon>
        <taxon>Membracoidea</taxon>
        <taxon>Cicadellidae</taxon>
        <taxon>Cicadellinae</taxon>
        <taxon>Proconiini</taxon>
        <taxon>Cuerna</taxon>
    </lineage>
</organism>
<accession>A0A1B6GQG4</accession>